<dbReference type="Pfam" id="PF00628">
    <property type="entry name" value="PHD"/>
    <property type="match status" value="1"/>
</dbReference>
<reference evidence="8" key="1">
    <citation type="submission" date="2011-02" db="EMBL/GenBank/DDBJ databases">
        <title>The genome of the leaf-cutting ant Acromyrmex echinatior suggests key adaptations to social evolution and fungus farming.</title>
        <authorList>
            <person name="Nygaard S."/>
            <person name="Zhang G."/>
        </authorList>
    </citation>
    <scope>NUCLEOTIDE SEQUENCE</scope>
</reference>
<feature type="compositionally biased region" description="Pro residues" evidence="6">
    <location>
        <begin position="3870"/>
        <end position="3879"/>
    </location>
</feature>
<keyword evidence="3" id="KW-0862">Zinc</keyword>
<feature type="compositionally biased region" description="Basic residues" evidence="6">
    <location>
        <begin position="3631"/>
        <end position="3642"/>
    </location>
</feature>
<feature type="compositionally biased region" description="Basic and acidic residues" evidence="6">
    <location>
        <begin position="2976"/>
        <end position="2992"/>
    </location>
</feature>
<dbReference type="InterPro" id="IPR001965">
    <property type="entry name" value="Znf_PHD"/>
</dbReference>
<feature type="compositionally biased region" description="Acidic residues" evidence="6">
    <location>
        <begin position="3028"/>
        <end position="3037"/>
    </location>
</feature>
<name>F4X213_ACREC</name>
<dbReference type="SMART" id="SM00249">
    <property type="entry name" value="PHD"/>
    <property type="match status" value="1"/>
</dbReference>
<feature type="compositionally biased region" description="Polar residues" evidence="6">
    <location>
        <begin position="539"/>
        <end position="553"/>
    </location>
</feature>
<feature type="region of interest" description="Disordered" evidence="6">
    <location>
        <begin position="232"/>
        <end position="328"/>
    </location>
</feature>
<dbReference type="InterPro" id="IPR011011">
    <property type="entry name" value="Znf_FYVE_PHD"/>
</dbReference>
<feature type="compositionally biased region" description="Polar residues" evidence="6">
    <location>
        <begin position="3958"/>
        <end position="3973"/>
    </location>
</feature>
<feature type="compositionally biased region" description="Basic residues" evidence="6">
    <location>
        <begin position="3357"/>
        <end position="3377"/>
    </location>
</feature>
<dbReference type="PANTHER" id="PTHR14296:SF16">
    <property type="entry name" value="REMODELING AND SPACING FACTOR 1"/>
    <property type="match status" value="1"/>
</dbReference>
<feature type="compositionally biased region" description="Polar residues" evidence="6">
    <location>
        <begin position="3582"/>
        <end position="3600"/>
    </location>
</feature>
<dbReference type="GO" id="GO:0008270">
    <property type="term" value="F:zinc ion binding"/>
    <property type="evidence" value="ECO:0007669"/>
    <property type="project" value="UniProtKB-KW"/>
</dbReference>
<feature type="compositionally biased region" description="Basic residues" evidence="6">
    <location>
        <begin position="3386"/>
        <end position="3404"/>
    </location>
</feature>
<feature type="domain" description="PHD-type" evidence="7">
    <location>
        <begin position="2769"/>
        <end position="2819"/>
    </location>
</feature>
<feature type="region of interest" description="Disordered" evidence="6">
    <location>
        <begin position="2863"/>
        <end position="2907"/>
    </location>
</feature>
<feature type="compositionally biased region" description="Low complexity" evidence="6">
    <location>
        <begin position="3685"/>
        <end position="3705"/>
    </location>
</feature>
<dbReference type="eggNOG" id="ENOG502QW8S">
    <property type="taxonomic scope" value="Eukaryota"/>
</dbReference>
<feature type="compositionally biased region" description="Basic and acidic residues" evidence="6">
    <location>
        <begin position="2473"/>
        <end position="2487"/>
    </location>
</feature>
<feature type="compositionally biased region" description="Basic residues" evidence="6">
    <location>
        <begin position="3141"/>
        <end position="3155"/>
    </location>
</feature>
<dbReference type="Proteomes" id="UP000007755">
    <property type="component" value="Unassembled WGS sequence"/>
</dbReference>
<feature type="compositionally biased region" description="Basic and acidic residues" evidence="6">
    <location>
        <begin position="1850"/>
        <end position="1867"/>
    </location>
</feature>
<feature type="region of interest" description="Disordered" evidence="6">
    <location>
        <begin position="3522"/>
        <end position="3645"/>
    </location>
</feature>
<feature type="compositionally biased region" description="Acidic residues" evidence="6">
    <location>
        <begin position="3161"/>
        <end position="3171"/>
    </location>
</feature>
<organism evidence="9">
    <name type="scientific">Acromyrmex echinatior</name>
    <name type="common">Panamanian leafcutter ant</name>
    <name type="synonym">Acromyrmex octospinosus echinatior</name>
    <dbReference type="NCBI Taxonomy" id="103372"/>
    <lineage>
        <taxon>Eukaryota</taxon>
        <taxon>Metazoa</taxon>
        <taxon>Ecdysozoa</taxon>
        <taxon>Arthropoda</taxon>
        <taxon>Hexapoda</taxon>
        <taxon>Insecta</taxon>
        <taxon>Pterygota</taxon>
        <taxon>Neoptera</taxon>
        <taxon>Endopterygota</taxon>
        <taxon>Hymenoptera</taxon>
        <taxon>Apocrita</taxon>
        <taxon>Aculeata</taxon>
        <taxon>Formicoidea</taxon>
        <taxon>Formicidae</taxon>
        <taxon>Myrmicinae</taxon>
        <taxon>Acromyrmex</taxon>
    </lineage>
</organism>
<feature type="compositionally biased region" description="Low complexity" evidence="6">
    <location>
        <begin position="2884"/>
        <end position="2896"/>
    </location>
</feature>
<feature type="compositionally biased region" description="Polar residues" evidence="6">
    <location>
        <begin position="785"/>
        <end position="796"/>
    </location>
</feature>
<dbReference type="InterPro" id="IPR019787">
    <property type="entry name" value="Znf_PHD-finger"/>
</dbReference>
<feature type="compositionally biased region" description="Basic and acidic residues" evidence="6">
    <location>
        <begin position="1418"/>
        <end position="1446"/>
    </location>
</feature>
<dbReference type="STRING" id="103372.F4X213"/>
<feature type="compositionally biased region" description="Basic and acidic residues" evidence="6">
    <location>
        <begin position="2496"/>
        <end position="2511"/>
    </location>
</feature>
<dbReference type="EMBL" id="GL888558">
    <property type="protein sequence ID" value="EGI59549.1"/>
    <property type="molecule type" value="Genomic_DNA"/>
</dbReference>
<feature type="compositionally biased region" description="Basic and acidic residues" evidence="6">
    <location>
        <begin position="2623"/>
        <end position="2649"/>
    </location>
</feature>
<feature type="compositionally biased region" description="Basic and acidic residues" evidence="6">
    <location>
        <begin position="1364"/>
        <end position="1382"/>
    </location>
</feature>
<feature type="compositionally biased region" description="Acidic residues" evidence="6">
    <location>
        <begin position="3322"/>
        <end position="3340"/>
    </location>
</feature>
<feature type="compositionally biased region" description="Basic residues" evidence="6">
    <location>
        <begin position="2530"/>
        <end position="2542"/>
    </location>
</feature>
<evidence type="ECO:0000256" key="5">
    <source>
        <dbReference type="SAM" id="Coils"/>
    </source>
</evidence>
<feature type="compositionally biased region" description="Basic and acidic residues" evidence="6">
    <location>
        <begin position="2730"/>
        <end position="2749"/>
    </location>
</feature>
<keyword evidence="2 4" id="KW-0863">Zinc-finger</keyword>
<feature type="compositionally biased region" description="Low complexity" evidence="6">
    <location>
        <begin position="1489"/>
        <end position="1505"/>
    </location>
</feature>
<feature type="region of interest" description="Disordered" evidence="6">
    <location>
        <begin position="1850"/>
        <end position="1888"/>
    </location>
</feature>
<feature type="compositionally biased region" description="Basic and acidic residues" evidence="6">
    <location>
        <begin position="3549"/>
        <end position="3562"/>
    </location>
</feature>
<dbReference type="PROSITE" id="PS01359">
    <property type="entry name" value="ZF_PHD_1"/>
    <property type="match status" value="1"/>
</dbReference>
<dbReference type="InterPro" id="IPR028938">
    <property type="entry name" value="Rsf1-like"/>
</dbReference>
<dbReference type="GO" id="GO:0042393">
    <property type="term" value="F:histone binding"/>
    <property type="evidence" value="ECO:0007669"/>
    <property type="project" value="TreeGrafter"/>
</dbReference>
<feature type="region of interest" description="Disordered" evidence="6">
    <location>
        <begin position="1364"/>
        <end position="1632"/>
    </location>
</feature>
<feature type="compositionally biased region" description="Basic and acidic residues" evidence="6">
    <location>
        <begin position="2443"/>
        <end position="2456"/>
    </location>
</feature>
<dbReference type="GO" id="GO:0045892">
    <property type="term" value="P:negative regulation of DNA-templated transcription"/>
    <property type="evidence" value="ECO:0007669"/>
    <property type="project" value="TreeGrafter"/>
</dbReference>
<feature type="compositionally biased region" description="Basic and acidic residues" evidence="6">
    <location>
        <begin position="772"/>
        <end position="784"/>
    </location>
</feature>
<evidence type="ECO:0000256" key="6">
    <source>
        <dbReference type="SAM" id="MobiDB-lite"/>
    </source>
</evidence>
<feature type="region of interest" description="Disordered" evidence="6">
    <location>
        <begin position="754"/>
        <end position="796"/>
    </location>
</feature>
<dbReference type="GO" id="GO:0031213">
    <property type="term" value="C:RSF complex"/>
    <property type="evidence" value="ECO:0007669"/>
    <property type="project" value="InterPro"/>
</dbReference>
<keyword evidence="5" id="KW-0175">Coiled coil</keyword>
<feature type="compositionally biased region" description="Basic and acidic residues" evidence="6">
    <location>
        <begin position="1586"/>
        <end position="1610"/>
    </location>
</feature>
<feature type="region of interest" description="Disordered" evidence="6">
    <location>
        <begin position="1249"/>
        <end position="1269"/>
    </location>
</feature>
<gene>
    <name evidence="8" type="ORF">G5I_12332</name>
</gene>
<feature type="compositionally biased region" description="Gly residues" evidence="6">
    <location>
        <begin position="755"/>
        <end position="765"/>
    </location>
</feature>
<dbReference type="FunCoup" id="F4X213">
    <property type="interactions" value="430"/>
</dbReference>
<feature type="region of interest" description="Disordered" evidence="6">
    <location>
        <begin position="3022"/>
        <end position="3180"/>
    </location>
</feature>
<dbReference type="OrthoDB" id="10055895at2759"/>
<feature type="compositionally biased region" description="Pro residues" evidence="6">
    <location>
        <begin position="3930"/>
        <end position="3949"/>
    </location>
</feature>
<feature type="compositionally biased region" description="Basic and acidic residues" evidence="6">
    <location>
        <begin position="1510"/>
        <end position="1523"/>
    </location>
</feature>
<dbReference type="Gene3D" id="3.30.40.10">
    <property type="entry name" value="Zinc/RING finger domain, C3HC4 (zinc finger)"/>
    <property type="match status" value="1"/>
</dbReference>
<evidence type="ECO:0000256" key="4">
    <source>
        <dbReference type="PROSITE-ProRule" id="PRU00146"/>
    </source>
</evidence>
<dbReference type="OMA" id="GLAYWCQ"/>
<dbReference type="CDD" id="cd15543">
    <property type="entry name" value="PHD_RSF1"/>
    <property type="match status" value="1"/>
</dbReference>
<dbReference type="InterPro" id="IPR013083">
    <property type="entry name" value="Znf_RING/FYVE/PHD"/>
</dbReference>
<feature type="compositionally biased region" description="Polar residues" evidence="6">
    <location>
        <begin position="308"/>
        <end position="328"/>
    </location>
</feature>
<feature type="region of interest" description="Disordered" evidence="6">
    <location>
        <begin position="3298"/>
        <end position="3418"/>
    </location>
</feature>
<feature type="coiled-coil region" evidence="5">
    <location>
        <begin position="3486"/>
        <end position="3521"/>
    </location>
</feature>
<feature type="region of interest" description="Disordered" evidence="6">
    <location>
        <begin position="3669"/>
        <end position="3726"/>
    </location>
</feature>
<evidence type="ECO:0000256" key="1">
    <source>
        <dbReference type="ARBA" id="ARBA00022723"/>
    </source>
</evidence>
<dbReference type="InterPro" id="IPR019786">
    <property type="entry name" value="Zinc_finger_PHD-type_CS"/>
</dbReference>
<feature type="region of interest" description="Disordered" evidence="6">
    <location>
        <begin position="3816"/>
        <end position="4018"/>
    </location>
</feature>
<dbReference type="PANTHER" id="PTHR14296">
    <property type="entry name" value="REMODELING AND SPACING FACTOR 1"/>
    <property type="match status" value="1"/>
</dbReference>
<feature type="compositionally biased region" description="Acidic residues" evidence="6">
    <location>
        <begin position="2993"/>
        <end position="3003"/>
    </location>
</feature>
<feature type="compositionally biased region" description="Basic residues" evidence="6">
    <location>
        <begin position="2673"/>
        <end position="2687"/>
    </location>
</feature>
<feature type="compositionally biased region" description="Polar residues" evidence="6">
    <location>
        <begin position="1879"/>
        <end position="1888"/>
    </location>
</feature>
<feature type="compositionally biased region" description="Basic and acidic residues" evidence="6">
    <location>
        <begin position="2663"/>
        <end position="2672"/>
    </location>
</feature>
<feature type="region of interest" description="Disordered" evidence="6">
    <location>
        <begin position="524"/>
        <end position="561"/>
    </location>
</feature>
<evidence type="ECO:0000313" key="9">
    <source>
        <dbReference type="Proteomes" id="UP000007755"/>
    </source>
</evidence>
<accession>F4X213</accession>
<feature type="compositionally biased region" description="Acidic residues" evidence="6">
    <location>
        <begin position="2704"/>
        <end position="2723"/>
    </location>
</feature>
<keyword evidence="1" id="KW-0479">Metal-binding</keyword>
<feature type="region of interest" description="Disordered" evidence="6">
    <location>
        <begin position="2263"/>
        <end position="2289"/>
    </location>
</feature>
<keyword evidence="9" id="KW-1185">Reference proteome</keyword>
<protein>
    <submittedName>
        <fullName evidence="8">Remodeling and spacing factor 1</fullName>
    </submittedName>
</protein>
<feature type="compositionally biased region" description="Basic and acidic residues" evidence="6">
    <location>
        <begin position="1259"/>
        <end position="1269"/>
    </location>
</feature>
<evidence type="ECO:0000256" key="2">
    <source>
        <dbReference type="ARBA" id="ARBA00022771"/>
    </source>
</evidence>
<dbReference type="InParanoid" id="F4X213"/>
<feature type="compositionally biased region" description="Basic and acidic residues" evidence="6">
    <location>
        <begin position="3052"/>
        <end position="3075"/>
    </location>
</feature>
<feature type="compositionally biased region" description="Basic and acidic residues" evidence="6">
    <location>
        <begin position="1389"/>
        <end position="1402"/>
    </location>
</feature>
<sequence length="4018" mass="446187">MASDNEASCASDPNFAVICSFLACFGKSCGIIYPDIARLQEMLENTQEVSQELIDLHIKLLRKTRKSVSPEKWERALVKFCHTYSNQDGWELERFGYKKARIAVKLRLLKVLLETQFDLNQKFKNEVNKLAANELRVEPLGRDKSGLAYWCQLDEECNIRVYREDLDEENWELVAQDREGVVNLISTLSNGEIGAIPINEDSNSLEISEKPIIDTGQVTTSPSLEDEVVQENGVHEMKQLPNGRSDELEDEREHDQDQDQDQDQVQNAIINETEKEDVDEEEDIDAEEEDMTNDESSKQITEEDDSQEMVQTPSTESRCTNDSSSSATNLKTLNMKVDAKLEDASHREATDETSAFLISESKPSIIHKQTGVIKTEVEESAPLKSIETPVITSSPLKLVNIAELKQPPEEKLVSPTSVIAPLNAMKKHGPSDEIKALEKLSSKNSLSFSTTDSISVGHSKLSIKPIDQLAANLVRIQSEKLDKPSGPKSLEKIAETLARSSSMLGNMVNGEDDRLPQDFCARNQSEKSATHRSHRGIDLSTSPRGWENANEQNRPVDFSGIDLSSRKLGKTMDLPSPGYRTQDFQHREMDLSTKKVNKPEMSNMPYDARSVMLRNHVMVADLSKRQMPFTTYETPYHNTARLPAKDEHRLPSYAILSDPSKITTLRMNSAPLKRPIEDDDIQQDMLKRIRADVIPIRGSIDKRPMISGNWRDEVSEAIEEPIMMVQGEGSGSDCDAINPIVGEAIEEPTTFFYGEGSGAECGTGNPGDDAPTDNKESNESKTEPDSATTALSQNKVLTEDEISTGSILSNKTPVKLNRNYPQSNVSVNDNCQIVDSIQEKPKFKHTLGVQIIPKSTTGPVKRLSRWDVGKPEEKKECDSSIISNEGDISVKKNTDDHERDNVEEKLLNVDAESTKTRHENSADVDQSVKVDNLVNTDSDAIEDSVKLQVPDVSSENISTTKQERDCILQEPVQCDSSISSCQADTLQEPEPCTDPEPTTDSAITQNLFDLNSVVSRESDIPEITNNECKPAAASPPRFFFGPNCISYTSKSDELGSQSEQSLTTSIHDKTDTVQYECVSSSKSADDTVYSYKTEDFDLTQTNNNSLKSDVFTLESDSVLCGNNSKDIEKIEAPSNTWDQTKEETLTPNSSIDPNVSEYNVASSSVAQVEIQASKESSVQESICINKKMGENDCTKLHTSPMSEVVTESINNISVTEEDSIKINSNSESNVQSTECGIVESQCDQSINSENLASTESQEDSFKRSDDMTSQLLDDKEDKLLAEDSKNENDYQSDSTNVCKEEQNRIESEIMAHSSLLPLTQNSQSELADLREFEDVNKSNEPLDSNSINEVESTSYQEANRLEKNDLDSMGENCDKQSDKNDNFSEIDGQEDHSTDTDNEKMKGLTGSDADSLCVNYDKNSERTDALSDVGIHDDGSGDSEEIKSKGLNDVQVNDTVFGIHSETHLPESSVTSSESVRESDKHNVVPTISSSDDASAQDSSSQESEPVQIDDEKGENTSSDTDKPSTFNISPVTVPETNICEQSGSVETMKEISSSNLVQSTSEYADNVSENPSSCIDQDSNGEMVIDDRVSESNESYKENEETATNDEKSGNTTPKDTMQEDTTQKVTTQEVTTQEITIQENITQENIMQEDKMQEDKMQEVTMQEHTMREDIMREDTMRENTMQESKEFEKETPVLMNIAHESCQSEIDLAMTKTEILEKEKSEIDAKSRASNDLKELTVKDENKTCNTDQQDTMVAEACKINVSEKVAENVTNKKSEIDTTATVEQSETNTVDIISQESQVKIVNVNKQSLVANYDSDSNDNGSDNVFESDVTQIKSKDCTVASIEQKTDEEQYEKSFDKEKDIDDTNLVSDVPQEPASTKQQLEPSKTKVLNQDIVTEQDIKIKEQKCVDETQVKSACNNFEYRSDQSTMLLNKDELQKETNIQDISTTDNSKVSDVTKLSVVPVTIQETTESLQNKSFEMTIGHSEKNGEYLNNSIDNTKIVEMQATRDILETTEKADCLISENDFNESDANKSTKVSLIRESTECNTADNQVTDVLHITEQAKNVAEKLDVNLDIENIAKSKSVNELNSEELPIPCKRFKEDLDRGNEDNKWDEKSQEECLTKPFMEEVNLPLIQTESGIMLAKLDSTLDVDKSHTWKTESASLEGSTSLDALYNSNSMSTKMDNVNNLDSCNNQNEPFSINMNVNKITENFDKNEPSDANNESTTFSAQKIISEIGTVKSDPKKEASKRLIDASDIEDVPPLKSKPPYMETADDKTLGNLTDSDIQLPKTLDTVNEAEKLKLQTEDETRSTISTTQLFQNDFDIVNDSMAIAEDSKKVDLETTEREESSEIQDIEMKNISEASNDSTGVDNEDVFNVSEETDPLACTDDALKNITEDPSDTSKISIRVKSASDLIYEGWKLDSTTETPKISRKRRNSAHESNSEDGAAKQEDEEIMGGKRMKLRAKRLPDKELRKSIEESRGVAVSSEDEAVKCDPDNVAEHANKEGSGGDPNIMQTSTNDKKIRGRPRGRKRRGFRGGGRPSRPKLAEFQGDQTSPGTHPDETPNDALNTAQKKRKKRKMVLGLEIGRDISLETETPVTAQDETPVRQSRRIAQLKIKEQADRRRIEEESMREIEEKKESEKKKRKKQKPESEEEVIIKEIEKEKKSKKRRRKRKKKKMLAKFNEANPWQSSSGSSSDEENDNEDEEEDMDEDMESEGSLLFKSDHEFSPESDLEKDHEPQPLRRARTAQKAQSDVEEAEDEYACQKCGKADHPEWILLCDSCDKGWHCSCLRPALMLIPEGDWFCPPCQHTLLVTKLRDSLKTLDQVTKRHDNEVLRKKRLAFVGISLDNVLHKGETQHGSKGSQASSQESDNESSESSSSGTSSEISSSEESEPVYQLRERRCASTYKFNEYDDMINAAIQDEVEAVQGAGNQGRGKDIATIVNAEKEEAQAEALKMTQLEEDKDDTESKPEKESDEEYKIENEDVIDDIEEEQNTIARNKIRLLARKKHRKLNSLDISSEDDPDSDEDFKGTSSEEEEDFDDHITSSDDSFADVKRRGRKGDSRPVRRSTRARMTRAYDDDFINDDSDESARPKRKKSRSIWGDSDSEDSDNSWRQRKKKSRTISTSRVRTVPKTKGKKKKKRKRIIESDNQSENDEEDEPKIEAQCEPNLQDFNTTLNEIMDVNKQENFETSLGEGNVEIKDDRLQEEPTAAATVAATAAASDVPIPQIQQPSEIVPIQKIKKDIVPKPKKAPGIRRKIIYGGLPDENKREEEEILGRRTRGRKINYREEMASDSEEELKKALMMRKTGESEDEYVMNEADDMNDDGEKDSDSGDNYIPKKDALKFKKSLKTKKSRNSKSPAAKRKSLSDDIPKQRKKPGPKPGSKNRGRKQKLKDDMDGDMIGAVMDNPIGDITSKIDENLPDNVGLAGTTMSVASSFTGDVPEGSLTGLGAGELADLDDEQLEQMMMDEEYGRRQLELAAIEIAKKKKKEEREAKKLEKARLKALEILAAERQRDPNAPEGTDGEVPKKKKRGRRSKAEILAEQMRRDGASNLGIAPTSVIGGVGTPDGMSNMSHNMNPGTLSTGLTPETDRSIEGGHMPLMTGPDGQLFNPDGTPVKPKRRGRGKGKKTLAMEAARAAEAAAKAAAEVGLIGMGTDSNSDMKQNDIPNVLPTPGSSTSGSAPSTPPASTVPTPGPPSTQSPNSQPVYPSLPGQQSSVITRMLQSQPVSNTPQSFTAAAAAMGHKYFGGPNAGGQIMGGPRTGYEMQPRARIPSPYRQAGQSSMPPHFAAVRSGTPPMRMRVPGPQMYHTPHHPMDPSPSGGGPISITNRDRSSPLTPGGPAMIPPSAGSPLAKGGPTPPPPPPPYVRSGPPMARFAENPMGPRHQMPPFTNASPVNHNMQQPSPPPNRPPGNFSPYHPPPPPNYHYGAYPPPPPMSTADDAAAYQSSPYPSEHFSSPADNQPPIQGPPQAPPQQSHPNDEDHGTGEFGGLVSYFSSQREDDLDS</sequence>
<feature type="compositionally biased region" description="Acidic residues" evidence="6">
    <location>
        <begin position="274"/>
        <end position="293"/>
    </location>
</feature>
<feature type="region of interest" description="Disordered" evidence="6">
    <location>
        <begin position="2959"/>
        <end position="3003"/>
    </location>
</feature>
<proteinExistence type="predicted"/>
<evidence type="ECO:0000313" key="8">
    <source>
        <dbReference type="EMBL" id="EGI59549.1"/>
    </source>
</evidence>
<evidence type="ECO:0000256" key="3">
    <source>
        <dbReference type="ARBA" id="ARBA00022833"/>
    </source>
</evidence>
<dbReference type="KEGG" id="aec:105151804"/>
<feature type="compositionally biased region" description="Polar residues" evidence="6">
    <location>
        <begin position="2600"/>
        <end position="2609"/>
    </location>
</feature>
<feature type="compositionally biased region" description="Polar residues" evidence="6">
    <location>
        <begin position="1524"/>
        <end position="1581"/>
    </location>
</feature>
<dbReference type="SUPFAM" id="SSF57903">
    <property type="entry name" value="FYVE/PHD zinc finger"/>
    <property type="match status" value="1"/>
</dbReference>
<feature type="region of interest" description="Disordered" evidence="6">
    <location>
        <begin position="2428"/>
        <end position="2762"/>
    </location>
</feature>
<evidence type="ECO:0000259" key="7">
    <source>
        <dbReference type="PROSITE" id="PS50016"/>
    </source>
</evidence>
<dbReference type="PROSITE" id="PS50016">
    <property type="entry name" value="ZF_PHD_2"/>
    <property type="match status" value="1"/>
</dbReference>
<feature type="compositionally biased region" description="Polar residues" evidence="6">
    <location>
        <begin position="3902"/>
        <end position="3915"/>
    </location>
</feature>